<organism evidence="1 2">
    <name type="scientific">Lepidopterella palustris CBS 459.81</name>
    <dbReference type="NCBI Taxonomy" id="1314670"/>
    <lineage>
        <taxon>Eukaryota</taxon>
        <taxon>Fungi</taxon>
        <taxon>Dikarya</taxon>
        <taxon>Ascomycota</taxon>
        <taxon>Pezizomycotina</taxon>
        <taxon>Dothideomycetes</taxon>
        <taxon>Pleosporomycetidae</taxon>
        <taxon>Mytilinidiales</taxon>
        <taxon>Argynnaceae</taxon>
        <taxon>Lepidopterella</taxon>
    </lineage>
</organism>
<protein>
    <submittedName>
        <fullName evidence="1">Uncharacterized protein</fullName>
    </submittedName>
</protein>
<evidence type="ECO:0000313" key="1">
    <source>
        <dbReference type="EMBL" id="OCK85958.1"/>
    </source>
</evidence>
<accession>A0A8E2ELG5</accession>
<dbReference type="AlphaFoldDB" id="A0A8E2ELG5"/>
<dbReference type="EMBL" id="KV744811">
    <property type="protein sequence ID" value="OCK85958.1"/>
    <property type="molecule type" value="Genomic_DNA"/>
</dbReference>
<sequence length="152" mass="16154">MRDSDKYNIEYSFSFSITTDPGYTICLVDVAYLNSTGPAFCSSYITIFHLLHDSRYFDATCVKSLHYHHCPTADIAADIITSVANEAISAPPKRVVGAGAAIATPASITSGSPSRISAACLLVATGISTVTTTNTASIPRTIYVEIDFSTVC</sequence>
<evidence type="ECO:0000313" key="2">
    <source>
        <dbReference type="Proteomes" id="UP000250266"/>
    </source>
</evidence>
<gene>
    <name evidence="1" type="ORF">K432DRAFT_421406</name>
</gene>
<reference evidence="1 2" key="1">
    <citation type="journal article" date="2016" name="Nat. Commun.">
        <title>Ectomycorrhizal ecology is imprinted in the genome of the dominant symbiotic fungus Cenococcum geophilum.</title>
        <authorList>
            <consortium name="DOE Joint Genome Institute"/>
            <person name="Peter M."/>
            <person name="Kohler A."/>
            <person name="Ohm R.A."/>
            <person name="Kuo A."/>
            <person name="Krutzmann J."/>
            <person name="Morin E."/>
            <person name="Arend M."/>
            <person name="Barry K.W."/>
            <person name="Binder M."/>
            <person name="Choi C."/>
            <person name="Clum A."/>
            <person name="Copeland A."/>
            <person name="Grisel N."/>
            <person name="Haridas S."/>
            <person name="Kipfer T."/>
            <person name="LaButti K."/>
            <person name="Lindquist E."/>
            <person name="Lipzen A."/>
            <person name="Maire R."/>
            <person name="Meier B."/>
            <person name="Mihaltcheva S."/>
            <person name="Molinier V."/>
            <person name="Murat C."/>
            <person name="Poggeler S."/>
            <person name="Quandt C.A."/>
            <person name="Sperisen C."/>
            <person name="Tritt A."/>
            <person name="Tisserant E."/>
            <person name="Crous P.W."/>
            <person name="Henrissat B."/>
            <person name="Nehls U."/>
            <person name="Egli S."/>
            <person name="Spatafora J.W."/>
            <person name="Grigoriev I.V."/>
            <person name="Martin F.M."/>
        </authorList>
    </citation>
    <scope>NUCLEOTIDE SEQUENCE [LARGE SCALE GENOMIC DNA]</scope>
    <source>
        <strain evidence="1 2">CBS 459.81</strain>
    </source>
</reference>
<name>A0A8E2ELG5_9PEZI</name>
<dbReference type="OrthoDB" id="10677220at2759"/>
<keyword evidence="2" id="KW-1185">Reference proteome</keyword>
<proteinExistence type="predicted"/>
<dbReference type="Proteomes" id="UP000250266">
    <property type="component" value="Unassembled WGS sequence"/>
</dbReference>